<sequence length="94" mass="10815">MNAIKQFRLIGTIEGISYLTLLFIAMPIKYMMGNPIYVKIVGMTHGILFILFIIAQTRASVKHKFKLKDNAIYFIASLIPFGTFFTDRRLKKIV</sequence>
<dbReference type="AlphaFoldDB" id="A0A1W1EJZ3"/>
<dbReference type="Pfam" id="PF12823">
    <property type="entry name" value="DUF3817"/>
    <property type="match status" value="1"/>
</dbReference>
<keyword evidence="2" id="KW-1003">Cell membrane</keyword>
<evidence type="ECO:0000313" key="8">
    <source>
        <dbReference type="EMBL" id="SHO81184.1"/>
    </source>
</evidence>
<keyword evidence="4 6" id="KW-1133">Transmembrane helix</keyword>
<feature type="transmembrane region" description="Helical" evidence="6">
    <location>
        <begin position="36"/>
        <end position="55"/>
    </location>
</feature>
<dbReference type="NCBIfam" id="TIGR03954">
    <property type="entry name" value="integ_memb_HG"/>
    <property type="match status" value="1"/>
</dbReference>
<name>A0A1W1EJZ3_9ZZZZ</name>
<evidence type="ECO:0000256" key="6">
    <source>
        <dbReference type="SAM" id="Phobius"/>
    </source>
</evidence>
<keyword evidence="5 6" id="KW-0472">Membrane</keyword>
<protein>
    <recommendedName>
        <fullName evidence="7">DUF3817 domain-containing protein</fullName>
    </recommendedName>
</protein>
<dbReference type="PANTHER" id="PTHR40077">
    <property type="entry name" value="MEMBRANE PROTEIN-RELATED"/>
    <property type="match status" value="1"/>
</dbReference>
<proteinExistence type="predicted"/>
<feature type="transmembrane region" description="Helical" evidence="6">
    <location>
        <begin position="7"/>
        <end position="30"/>
    </location>
</feature>
<organism evidence="8">
    <name type="scientific">hydrothermal vent metagenome</name>
    <dbReference type="NCBI Taxonomy" id="652676"/>
    <lineage>
        <taxon>unclassified sequences</taxon>
        <taxon>metagenomes</taxon>
        <taxon>ecological metagenomes</taxon>
    </lineage>
</organism>
<evidence type="ECO:0000256" key="3">
    <source>
        <dbReference type="ARBA" id="ARBA00022692"/>
    </source>
</evidence>
<evidence type="ECO:0000256" key="4">
    <source>
        <dbReference type="ARBA" id="ARBA00022989"/>
    </source>
</evidence>
<evidence type="ECO:0000256" key="1">
    <source>
        <dbReference type="ARBA" id="ARBA00004651"/>
    </source>
</evidence>
<dbReference type="InterPro" id="IPR023845">
    <property type="entry name" value="DUF3817_TM"/>
</dbReference>
<evidence type="ECO:0000259" key="7">
    <source>
        <dbReference type="Pfam" id="PF12823"/>
    </source>
</evidence>
<dbReference type="GO" id="GO:0005886">
    <property type="term" value="C:plasma membrane"/>
    <property type="evidence" value="ECO:0007669"/>
    <property type="project" value="UniProtKB-SubCell"/>
</dbReference>
<evidence type="ECO:0000256" key="5">
    <source>
        <dbReference type="ARBA" id="ARBA00023136"/>
    </source>
</evidence>
<gene>
    <name evidence="8" type="ORF">MNB_SV-15-1568</name>
</gene>
<accession>A0A1W1EJZ3</accession>
<dbReference type="PANTHER" id="PTHR40077:SF1">
    <property type="entry name" value="MEMBRANE PROTEIN"/>
    <property type="match status" value="1"/>
</dbReference>
<feature type="domain" description="DUF3817" evidence="7">
    <location>
        <begin position="5"/>
        <end position="92"/>
    </location>
</feature>
<dbReference type="EMBL" id="FRYL01000031">
    <property type="protein sequence ID" value="SHO81184.1"/>
    <property type="molecule type" value="Genomic_DNA"/>
</dbReference>
<keyword evidence="3 6" id="KW-0812">Transmembrane</keyword>
<reference evidence="8" key="1">
    <citation type="submission" date="2016-10" db="EMBL/GenBank/DDBJ databases">
        <authorList>
            <person name="de Groot N.N."/>
        </authorList>
    </citation>
    <scope>NUCLEOTIDE SEQUENCE</scope>
</reference>
<comment type="subcellular location">
    <subcellularLocation>
        <location evidence="1">Cell membrane</location>
        <topology evidence="1">Multi-pass membrane protein</topology>
    </subcellularLocation>
</comment>
<evidence type="ECO:0000256" key="2">
    <source>
        <dbReference type="ARBA" id="ARBA00022475"/>
    </source>
</evidence>